<evidence type="ECO:0000313" key="2">
    <source>
        <dbReference type="EMBL" id="GAA2268580.1"/>
    </source>
</evidence>
<dbReference type="Proteomes" id="UP001500305">
    <property type="component" value="Unassembled WGS sequence"/>
</dbReference>
<evidence type="ECO:0000313" key="3">
    <source>
        <dbReference type="Proteomes" id="UP001500305"/>
    </source>
</evidence>
<evidence type="ECO:0000256" key="1">
    <source>
        <dbReference type="SAM" id="MobiDB-lite"/>
    </source>
</evidence>
<organism evidence="2 3">
    <name type="scientific">Kitasatospora cystarginea</name>
    <dbReference type="NCBI Taxonomy" id="58350"/>
    <lineage>
        <taxon>Bacteria</taxon>
        <taxon>Bacillati</taxon>
        <taxon>Actinomycetota</taxon>
        <taxon>Actinomycetes</taxon>
        <taxon>Kitasatosporales</taxon>
        <taxon>Streptomycetaceae</taxon>
        <taxon>Kitasatospora</taxon>
    </lineage>
</organism>
<keyword evidence="3" id="KW-1185">Reference proteome</keyword>
<gene>
    <name evidence="2" type="ORF">GCM10010430_62380</name>
</gene>
<accession>A0ABP5RN87</accession>
<proteinExistence type="predicted"/>
<comment type="caution">
    <text evidence="2">The sequence shown here is derived from an EMBL/GenBank/DDBJ whole genome shotgun (WGS) entry which is preliminary data.</text>
</comment>
<feature type="region of interest" description="Disordered" evidence="1">
    <location>
        <begin position="27"/>
        <end position="84"/>
    </location>
</feature>
<feature type="compositionally biased region" description="Gly residues" evidence="1">
    <location>
        <begin position="60"/>
        <end position="70"/>
    </location>
</feature>
<protein>
    <submittedName>
        <fullName evidence="2">Uncharacterized protein</fullName>
    </submittedName>
</protein>
<dbReference type="EMBL" id="BAAATR010000037">
    <property type="protein sequence ID" value="GAA2268580.1"/>
    <property type="molecule type" value="Genomic_DNA"/>
</dbReference>
<reference evidence="3" key="1">
    <citation type="journal article" date="2019" name="Int. J. Syst. Evol. Microbiol.">
        <title>The Global Catalogue of Microorganisms (GCM) 10K type strain sequencing project: providing services to taxonomists for standard genome sequencing and annotation.</title>
        <authorList>
            <consortium name="The Broad Institute Genomics Platform"/>
            <consortium name="The Broad Institute Genome Sequencing Center for Infectious Disease"/>
            <person name="Wu L."/>
            <person name="Ma J."/>
        </authorList>
    </citation>
    <scope>NUCLEOTIDE SEQUENCE [LARGE SCALE GENOMIC DNA]</scope>
    <source>
        <strain evidence="3">JCM 7356</strain>
    </source>
</reference>
<sequence>MSNRDFPVETVLRPYVNEDWTRTENRRLESGRPDCGRAFGKAPSFRRVPRTPNPLSPAGKAGGRSPGGSENGRPTTEPTILEYR</sequence>
<name>A0ABP5RN87_9ACTN</name>